<keyword evidence="3" id="KW-1185">Reference proteome</keyword>
<proteinExistence type="predicted"/>
<dbReference type="AlphaFoldDB" id="A0AAW1TFG2"/>
<evidence type="ECO:0000313" key="2">
    <source>
        <dbReference type="EMBL" id="KAK9867598.1"/>
    </source>
</evidence>
<feature type="compositionally biased region" description="Polar residues" evidence="1">
    <location>
        <begin position="48"/>
        <end position="57"/>
    </location>
</feature>
<reference evidence="2 3" key="1">
    <citation type="journal article" date="2024" name="Nat. Commun.">
        <title>Phylogenomics reveals the evolutionary origins of lichenization in chlorophyte algae.</title>
        <authorList>
            <person name="Puginier C."/>
            <person name="Libourel C."/>
            <person name="Otte J."/>
            <person name="Skaloud P."/>
            <person name="Haon M."/>
            <person name="Grisel S."/>
            <person name="Petersen M."/>
            <person name="Berrin J.G."/>
            <person name="Delaux P.M."/>
            <person name="Dal Grande F."/>
            <person name="Keller J."/>
        </authorList>
    </citation>
    <scope>NUCLEOTIDE SEQUENCE [LARGE SCALE GENOMIC DNA]</scope>
    <source>
        <strain evidence="2 3">SAG 2523</strain>
    </source>
</reference>
<evidence type="ECO:0000256" key="1">
    <source>
        <dbReference type="SAM" id="MobiDB-lite"/>
    </source>
</evidence>
<accession>A0AAW1TFG2</accession>
<protein>
    <submittedName>
        <fullName evidence="2">Uncharacterized protein</fullName>
    </submittedName>
</protein>
<sequence>MELYALLYLCLSSKPQNGTQVSGPSSQQAARPAHPTASSVPHLDSAPINGTSQNPMAQPQDLPRATDSSGPWASSLSGHFQGQPSKLRT</sequence>
<evidence type="ECO:0000313" key="3">
    <source>
        <dbReference type="Proteomes" id="UP001485043"/>
    </source>
</evidence>
<feature type="compositionally biased region" description="Polar residues" evidence="1">
    <location>
        <begin position="14"/>
        <end position="29"/>
    </location>
</feature>
<gene>
    <name evidence="2" type="ORF">WJX84_004480</name>
</gene>
<name>A0AAW1TFG2_9CHLO</name>
<feature type="compositionally biased region" description="Polar residues" evidence="1">
    <location>
        <begin position="66"/>
        <end position="89"/>
    </location>
</feature>
<comment type="caution">
    <text evidence="2">The sequence shown here is derived from an EMBL/GenBank/DDBJ whole genome shotgun (WGS) entry which is preliminary data.</text>
</comment>
<dbReference type="EMBL" id="JALJOV010000076">
    <property type="protein sequence ID" value="KAK9867598.1"/>
    <property type="molecule type" value="Genomic_DNA"/>
</dbReference>
<dbReference type="Proteomes" id="UP001485043">
    <property type="component" value="Unassembled WGS sequence"/>
</dbReference>
<feature type="region of interest" description="Disordered" evidence="1">
    <location>
        <begin position="14"/>
        <end position="89"/>
    </location>
</feature>
<organism evidence="2 3">
    <name type="scientific">Apatococcus fuscideae</name>
    <dbReference type="NCBI Taxonomy" id="2026836"/>
    <lineage>
        <taxon>Eukaryota</taxon>
        <taxon>Viridiplantae</taxon>
        <taxon>Chlorophyta</taxon>
        <taxon>core chlorophytes</taxon>
        <taxon>Trebouxiophyceae</taxon>
        <taxon>Chlorellales</taxon>
        <taxon>Chlorellaceae</taxon>
        <taxon>Apatococcus</taxon>
    </lineage>
</organism>